<dbReference type="Gene3D" id="3.40.50.1000">
    <property type="entry name" value="HAD superfamily/HAD-like"/>
    <property type="match status" value="1"/>
</dbReference>
<dbReference type="Pfam" id="PF13419">
    <property type="entry name" value="HAD_2"/>
    <property type="match status" value="1"/>
</dbReference>
<proteinExistence type="predicted"/>
<accession>A0A0R1HRJ7</accession>
<protein>
    <submittedName>
        <fullName evidence="5">HAD superfamily hydrolase</fullName>
    </submittedName>
</protein>
<dbReference type="InterPro" id="IPR051400">
    <property type="entry name" value="HAD-like_hydrolase"/>
</dbReference>
<keyword evidence="4" id="KW-0460">Magnesium</keyword>
<dbReference type="NCBIfam" id="TIGR01549">
    <property type="entry name" value="HAD-SF-IA-v1"/>
    <property type="match status" value="1"/>
</dbReference>
<keyword evidence="2" id="KW-0479">Metal-binding</keyword>
<dbReference type="InterPro" id="IPR041492">
    <property type="entry name" value="HAD_2"/>
</dbReference>
<dbReference type="PANTHER" id="PTHR46470:SF2">
    <property type="entry name" value="GLYCERALDEHYDE 3-PHOSPHATE PHOSPHATASE"/>
    <property type="match status" value="1"/>
</dbReference>
<reference evidence="5 6" key="1">
    <citation type="journal article" date="2015" name="Genome Announc.">
        <title>Expanding the biotechnology potential of lactobacilli through comparative genomics of 213 strains and associated genera.</title>
        <authorList>
            <person name="Sun Z."/>
            <person name="Harris H.M."/>
            <person name="McCann A."/>
            <person name="Guo C."/>
            <person name="Argimon S."/>
            <person name="Zhang W."/>
            <person name="Yang X."/>
            <person name="Jeffery I.B."/>
            <person name="Cooney J.C."/>
            <person name="Kagawa T.F."/>
            <person name="Liu W."/>
            <person name="Song Y."/>
            <person name="Salvetti E."/>
            <person name="Wrobel A."/>
            <person name="Rasinkangas P."/>
            <person name="Parkhill J."/>
            <person name="Rea M.C."/>
            <person name="O'Sullivan O."/>
            <person name="Ritari J."/>
            <person name="Douillard F.P."/>
            <person name="Paul Ross R."/>
            <person name="Yang R."/>
            <person name="Briner A.E."/>
            <person name="Felis G.E."/>
            <person name="de Vos W.M."/>
            <person name="Barrangou R."/>
            <person name="Klaenhammer T.R."/>
            <person name="Caufield P.W."/>
            <person name="Cui Y."/>
            <person name="Zhang H."/>
            <person name="O'Toole P.W."/>
        </authorList>
    </citation>
    <scope>NUCLEOTIDE SEQUENCE [LARGE SCALE GENOMIC DNA]</scope>
    <source>
        <strain evidence="5 6">JCM 15530</strain>
    </source>
</reference>
<dbReference type="GO" id="GO:0016791">
    <property type="term" value="F:phosphatase activity"/>
    <property type="evidence" value="ECO:0007669"/>
    <property type="project" value="TreeGrafter"/>
</dbReference>
<dbReference type="Proteomes" id="UP000050911">
    <property type="component" value="Unassembled WGS sequence"/>
</dbReference>
<dbReference type="SFLD" id="SFLDS00003">
    <property type="entry name" value="Haloacid_Dehalogenase"/>
    <property type="match status" value="1"/>
</dbReference>
<dbReference type="OrthoDB" id="25198at2"/>
<dbReference type="GO" id="GO:0044281">
    <property type="term" value="P:small molecule metabolic process"/>
    <property type="evidence" value="ECO:0007669"/>
    <property type="project" value="UniProtKB-ARBA"/>
</dbReference>
<dbReference type="RefSeq" id="WP_056941792.1">
    <property type="nucleotide sequence ID" value="NZ_AZCX01000001.1"/>
</dbReference>
<gene>
    <name evidence="5" type="ORF">FC96_GL000380</name>
</gene>
<evidence type="ECO:0000256" key="1">
    <source>
        <dbReference type="ARBA" id="ARBA00001946"/>
    </source>
</evidence>
<dbReference type="STRING" id="1302272.FC96_GL000380"/>
<evidence type="ECO:0000313" key="5">
    <source>
        <dbReference type="EMBL" id="KRK49453.1"/>
    </source>
</evidence>
<dbReference type="PATRIC" id="fig|1302272.5.peg.377"/>
<dbReference type="InterPro" id="IPR006439">
    <property type="entry name" value="HAD-SF_hydro_IA"/>
</dbReference>
<dbReference type="Gene3D" id="1.20.120.710">
    <property type="entry name" value="Haloacid dehalogenase hydrolase-like domain"/>
    <property type="match status" value="1"/>
</dbReference>
<dbReference type="GO" id="GO:0046872">
    <property type="term" value="F:metal ion binding"/>
    <property type="evidence" value="ECO:0007669"/>
    <property type="project" value="UniProtKB-KW"/>
</dbReference>
<dbReference type="InterPro" id="IPR036412">
    <property type="entry name" value="HAD-like_sf"/>
</dbReference>
<evidence type="ECO:0000256" key="3">
    <source>
        <dbReference type="ARBA" id="ARBA00022801"/>
    </source>
</evidence>
<evidence type="ECO:0000313" key="6">
    <source>
        <dbReference type="Proteomes" id="UP000050911"/>
    </source>
</evidence>
<dbReference type="SFLD" id="SFLDG01129">
    <property type="entry name" value="C1.5:_HAD__Beta-PGM__Phosphata"/>
    <property type="match status" value="1"/>
</dbReference>
<dbReference type="SUPFAM" id="SSF56784">
    <property type="entry name" value="HAD-like"/>
    <property type="match status" value="1"/>
</dbReference>
<name>A0A0R1HRJ7_9LACO</name>
<dbReference type="EMBL" id="AZCX01000001">
    <property type="protein sequence ID" value="KRK49453.1"/>
    <property type="molecule type" value="Genomic_DNA"/>
</dbReference>
<evidence type="ECO:0000256" key="2">
    <source>
        <dbReference type="ARBA" id="ARBA00022723"/>
    </source>
</evidence>
<keyword evidence="3 5" id="KW-0378">Hydrolase</keyword>
<sequence>MIKALVFDMDDTLYDQRTPFAQALQAVTNEPITPADTLDELFDTFQLTTSQITDDHQLPTLGKLLNPILTGHGLPIISSSNWDHFWELYQTKLQNISLFGEIEGYLSSLKDVYELGIITNGSAEQQSKKALQLDLHRWFKRANLIISDEVGLAKPDARIFTYFNRKLNLQANEVVYIGDDYNTDMIGAKQAGWHAFWFNHRHLDTPSANYIPDQTVESATELADLLKALTVTAY</sequence>
<dbReference type="AlphaFoldDB" id="A0A0R1HRJ7"/>
<dbReference type="InterPro" id="IPR023214">
    <property type="entry name" value="HAD_sf"/>
</dbReference>
<comment type="cofactor">
    <cofactor evidence="1">
        <name>Mg(2+)</name>
        <dbReference type="ChEBI" id="CHEBI:18420"/>
    </cofactor>
</comment>
<evidence type="ECO:0000256" key="4">
    <source>
        <dbReference type="ARBA" id="ARBA00022842"/>
    </source>
</evidence>
<organism evidence="5 6">
    <name type="scientific">Secundilactobacillus kimchicus JCM 15530</name>
    <dbReference type="NCBI Taxonomy" id="1302272"/>
    <lineage>
        <taxon>Bacteria</taxon>
        <taxon>Bacillati</taxon>
        <taxon>Bacillota</taxon>
        <taxon>Bacilli</taxon>
        <taxon>Lactobacillales</taxon>
        <taxon>Lactobacillaceae</taxon>
        <taxon>Secundilactobacillus</taxon>
    </lineage>
</organism>
<dbReference type="PANTHER" id="PTHR46470">
    <property type="entry name" value="N-ACYLNEURAMINATE-9-PHOSPHATASE"/>
    <property type="match status" value="1"/>
</dbReference>
<comment type="caution">
    <text evidence="5">The sequence shown here is derived from an EMBL/GenBank/DDBJ whole genome shotgun (WGS) entry which is preliminary data.</text>
</comment>
<keyword evidence="6" id="KW-1185">Reference proteome</keyword>